<accession>A0A069D1W5</accession>
<dbReference type="AlphaFoldDB" id="A0A069D1W5"/>
<gene>
    <name evidence="2" type="ORF">JCM15093_1438</name>
</gene>
<feature type="signal peptide" evidence="1">
    <location>
        <begin position="1"/>
        <end position="22"/>
    </location>
</feature>
<dbReference type="Proteomes" id="UP000027601">
    <property type="component" value="Unassembled WGS sequence"/>
</dbReference>
<keyword evidence="3" id="KW-1185">Reference proteome</keyword>
<evidence type="ECO:0000313" key="2">
    <source>
        <dbReference type="EMBL" id="GAK36281.1"/>
    </source>
</evidence>
<comment type="caution">
    <text evidence="2">The sequence shown here is derived from an EMBL/GenBank/DDBJ whole genome shotgun (WGS) entry which is preliminary data.</text>
</comment>
<evidence type="ECO:0008006" key="4">
    <source>
        <dbReference type="Google" id="ProtNLM"/>
    </source>
</evidence>
<dbReference type="OrthoDB" id="1029779at2"/>
<reference evidence="2 3" key="1">
    <citation type="journal article" date="2015" name="Microbes Environ.">
        <title>Distribution and evolution of nitrogen fixation genes in the phylum bacteroidetes.</title>
        <authorList>
            <person name="Inoue J."/>
            <person name="Oshima K."/>
            <person name="Suda W."/>
            <person name="Sakamoto M."/>
            <person name="Iino T."/>
            <person name="Noda S."/>
            <person name="Hongoh Y."/>
            <person name="Hattori M."/>
            <person name="Ohkuma M."/>
        </authorList>
    </citation>
    <scope>NUCLEOTIDE SEQUENCE [LARGE SCALE GENOMIC DNA]</scope>
    <source>
        <strain evidence="2 3">JCM 15093</strain>
    </source>
</reference>
<organism evidence="2 3">
    <name type="scientific">Bacteroides graminisolvens DSM 19988 = JCM 15093</name>
    <dbReference type="NCBI Taxonomy" id="1121097"/>
    <lineage>
        <taxon>Bacteria</taxon>
        <taxon>Pseudomonadati</taxon>
        <taxon>Bacteroidota</taxon>
        <taxon>Bacteroidia</taxon>
        <taxon>Bacteroidales</taxon>
        <taxon>Bacteroidaceae</taxon>
        <taxon>Bacteroides</taxon>
    </lineage>
</organism>
<dbReference type="PROSITE" id="PS51257">
    <property type="entry name" value="PROKAR_LIPOPROTEIN"/>
    <property type="match status" value="1"/>
</dbReference>
<dbReference type="eggNOG" id="ENOG50314BK">
    <property type="taxonomic scope" value="Bacteria"/>
</dbReference>
<evidence type="ECO:0000313" key="3">
    <source>
        <dbReference type="Proteomes" id="UP000027601"/>
    </source>
</evidence>
<dbReference type="STRING" id="1121097.GCA_000428125_00824"/>
<dbReference type="RefSeq" id="WP_024996231.1">
    <property type="nucleotide sequence ID" value="NZ_ATZI01000001.1"/>
</dbReference>
<name>A0A069D1W5_9BACE</name>
<evidence type="ECO:0000256" key="1">
    <source>
        <dbReference type="SAM" id="SignalP"/>
    </source>
</evidence>
<feature type="chain" id="PRO_5001662726" description="Lipoprotein" evidence="1">
    <location>
        <begin position="23"/>
        <end position="112"/>
    </location>
</feature>
<dbReference type="EMBL" id="BAJS01000006">
    <property type="protein sequence ID" value="GAK36281.1"/>
    <property type="molecule type" value="Genomic_DNA"/>
</dbReference>
<protein>
    <recommendedName>
        <fullName evidence="4">Lipoprotein</fullName>
    </recommendedName>
</protein>
<sequence>MKNKWILGAVFGLALLMTGCKVGNVASSQGLTDQAYLYFASSNKYEEPVVVSVDEEATFEAQVVKEKKSTIKGFTYAIRTGKRHVVVRSKGQVLYDRTVFVAPQETKKISLP</sequence>
<keyword evidence="1" id="KW-0732">Signal</keyword>
<proteinExistence type="predicted"/>